<comment type="caution">
    <text evidence="1">The sequence shown here is derived from an EMBL/GenBank/DDBJ whole genome shotgun (WGS) entry which is preliminary data.</text>
</comment>
<keyword evidence="2" id="KW-1185">Reference proteome</keyword>
<dbReference type="EMBL" id="AMZY02000014">
    <property type="protein sequence ID" value="EMS32263.1"/>
    <property type="molecule type" value="Genomic_DNA"/>
</dbReference>
<dbReference type="InParanoid" id="M7XCD0"/>
<protein>
    <submittedName>
        <fullName evidence="1">Uncharacterized protein</fullName>
    </submittedName>
</protein>
<proteinExistence type="predicted"/>
<sequence length="54" mass="5960">MANLVKKWESHQLGNRNIGTLNLGQSFLFLLIEDSNAVLFGSIVAACDYSDVDM</sequence>
<reference evidence="1" key="1">
    <citation type="submission" date="2013-01" db="EMBL/GenBank/DDBJ databases">
        <title>Genome assembly of Mariniradius saccharolyticus AK6.</title>
        <authorList>
            <person name="Vaidya B."/>
            <person name="Khatri I."/>
            <person name="Tanuku N.R.S."/>
            <person name="Subramanian S."/>
            <person name="Pinnaka A."/>
        </authorList>
    </citation>
    <scope>NUCLEOTIDE SEQUENCE [LARGE SCALE GENOMIC DNA]</scope>
    <source>
        <strain evidence="1">AK6</strain>
    </source>
</reference>
<organism evidence="1 2">
    <name type="scientific">Mariniradius saccharolyticus AK6</name>
    <dbReference type="NCBI Taxonomy" id="1239962"/>
    <lineage>
        <taxon>Bacteria</taxon>
        <taxon>Pseudomonadati</taxon>
        <taxon>Bacteroidota</taxon>
        <taxon>Cytophagia</taxon>
        <taxon>Cytophagales</taxon>
        <taxon>Cyclobacteriaceae</taxon>
        <taxon>Mariniradius</taxon>
    </lineage>
</organism>
<dbReference type="STRING" id="1239962.C943_01526"/>
<dbReference type="AlphaFoldDB" id="M7XCD0"/>
<gene>
    <name evidence="1" type="ORF">C943_01526</name>
</gene>
<evidence type="ECO:0000313" key="1">
    <source>
        <dbReference type="EMBL" id="EMS32263.1"/>
    </source>
</evidence>
<dbReference type="Proteomes" id="UP000010953">
    <property type="component" value="Unassembled WGS sequence"/>
</dbReference>
<name>M7XCD0_9BACT</name>
<evidence type="ECO:0000313" key="2">
    <source>
        <dbReference type="Proteomes" id="UP000010953"/>
    </source>
</evidence>
<accession>M7XCD0</accession>